<proteinExistence type="predicted"/>
<sequence>MRPSSQASNDNSSIYDGPTRAKQASAPASTRDISLSAGSQYRPIQRSHTMQGSIGSIRSLNGSERVVGSVNGGLAALKLVQG</sequence>
<gene>
    <name evidence="2" type="ORF">AJ80_03345</name>
</gene>
<name>A0A2B7YJ19_POLH7</name>
<protein>
    <submittedName>
        <fullName evidence="2">Uncharacterized protein</fullName>
    </submittedName>
</protein>
<feature type="compositionally biased region" description="Polar residues" evidence="1">
    <location>
        <begin position="1"/>
        <end position="14"/>
    </location>
</feature>
<comment type="caution">
    <text evidence="2">The sequence shown here is derived from an EMBL/GenBank/DDBJ whole genome shotgun (WGS) entry which is preliminary data.</text>
</comment>
<accession>A0A2B7YJ19</accession>
<feature type="region of interest" description="Disordered" evidence="1">
    <location>
        <begin position="1"/>
        <end position="52"/>
    </location>
</feature>
<dbReference type="AlphaFoldDB" id="A0A2B7YJ19"/>
<organism evidence="2 3">
    <name type="scientific">Polytolypa hystricis (strain UAMH7299)</name>
    <dbReference type="NCBI Taxonomy" id="1447883"/>
    <lineage>
        <taxon>Eukaryota</taxon>
        <taxon>Fungi</taxon>
        <taxon>Dikarya</taxon>
        <taxon>Ascomycota</taxon>
        <taxon>Pezizomycotina</taxon>
        <taxon>Eurotiomycetes</taxon>
        <taxon>Eurotiomycetidae</taxon>
        <taxon>Onygenales</taxon>
        <taxon>Onygenales incertae sedis</taxon>
        <taxon>Polytolypa</taxon>
    </lineage>
</organism>
<evidence type="ECO:0000313" key="2">
    <source>
        <dbReference type="EMBL" id="PGH21295.1"/>
    </source>
</evidence>
<dbReference type="EMBL" id="PDNA01000037">
    <property type="protein sequence ID" value="PGH21295.1"/>
    <property type="molecule type" value="Genomic_DNA"/>
</dbReference>
<dbReference type="Proteomes" id="UP000224634">
    <property type="component" value="Unassembled WGS sequence"/>
</dbReference>
<evidence type="ECO:0000256" key="1">
    <source>
        <dbReference type="SAM" id="MobiDB-lite"/>
    </source>
</evidence>
<keyword evidence="3" id="KW-1185">Reference proteome</keyword>
<reference evidence="2 3" key="1">
    <citation type="submission" date="2017-10" db="EMBL/GenBank/DDBJ databases">
        <title>Comparative genomics in systemic dimorphic fungi from Ajellomycetaceae.</title>
        <authorList>
            <person name="Munoz J.F."/>
            <person name="Mcewen J.G."/>
            <person name="Clay O.K."/>
            <person name="Cuomo C.A."/>
        </authorList>
    </citation>
    <scope>NUCLEOTIDE SEQUENCE [LARGE SCALE GENOMIC DNA]</scope>
    <source>
        <strain evidence="2 3">UAMH7299</strain>
    </source>
</reference>
<feature type="compositionally biased region" description="Polar residues" evidence="1">
    <location>
        <begin position="26"/>
        <end position="39"/>
    </location>
</feature>
<evidence type="ECO:0000313" key="3">
    <source>
        <dbReference type="Proteomes" id="UP000224634"/>
    </source>
</evidence>